<organism evidence="2 3">
    <name type="scientific">Rhynchospora tenuis</name>
    <dbReference type="NCBI Taxonomy" id="198213"/>
    <lineage>
        <taxon>Eukaryota</taxon>
        <taxon>Viridiplantae</taxon>
        <taxon>Streptophyta</taxon>
        <taxon>Embryophyta</taxon>
        <taxon>Tracheophyta</taxon>
        <taxon>Spermatophyta</taxon>
        <taxon>Magnoliopsida</taxon>
        <taxon>Liliopsida</taxon>
        <taxon>Poales</taxon>
        <taxon>Cyperaceae</taxon>
        <taxon>Cyperoideae</taxon>
        <taxon>Rhynchosporeae</taxon>
        <taxon>Rhynchospora</taxon>
    </lineage>
</organism>
<gene>
    <name evidence="2" type="ORF">LUZ61_016883</name>
</gene>
<dbReference type="Proteomes" id="UP001210211">
    <property type="component" value="Unassembled WGS sequence"/>
</dbReference>
<feature type="transmembrane region" description="Helical" evidence="1">
    <location>
        <begin position="192"/>
        <end position="210"/>
    </location>
</feature>
<evidence type="ECO:0000256" key="1">
    <source>
        <dbReference type="SAM" id="Phobius"/>
    </source>
</evidence>
<keyword evidence="3" id="KW-1185">Reference proteome</keyword>
<dbReference type="AlphaFoldDB" id="A0AAD5Z6H3"/>
<protein>
    <submittedName>
        <fullName evidence="2">Uncharacterized protein</fullName>
    </submittedName>
</protein>
<sequence>MGSAISSAVTSYHQLSSRSFRSFNSFNNATTLLTRQQPLPNLLPLQGAPAELVDSPTPVGSTSIPIQIAGVNPPVAPSANVQILVDPPIATTGRATAPMEVQSVNLLTGNDPPQDESRRIAEIAQPVSVAALALTLLVNAPQSKFVKPILLFLYNAYLVSLCLSLFTSVGLSMYFLVESAPSQDFPWFQKRVMIISTGSILISIMLRLFLVLSTTTMGYDGLSFVAIVAGIILYLWYSWRKANNSIDLTAARSENNTQ</sequence>
<reference evidence="2 3" key="1">
    <citation type="journal article" date="2022" name="Cell">
        <title>Repeat-based holocentromeres influence genome architecture and karyotype evolution.</title>
        <authorList>
            <person name="Hofstatter P.G."/>
            <person name="Thangavel G."/>
            <person name="Lux T."/>
            <person name="Neumann P."/>
            <person name="Vondrak T."/>
            <person name="Novak P."/>
            <person name="Zhang M."/>
            <person name="Costa L."/>
            <person name="Castellani M."/>
            <person name="Scott A."/>
            <person name="Toegelov H."/>
            <person name="Fuchs J."/>
            <person name="Mata-Sucre Y."/>
            <person name="Dias Y."/>
            <person name="Vanzela A.L.L."/>
            <person name="Huettel B."/>
            <person name="Almeida C.C.S."/>
            <person name="Simkova H."/>
            <person name="Souza G."/>
            <person name="Pedrosa-Harand A."/>
            <person name="Macas J."/>
            <person name="Mayer K.F.X."/>
            <person name="Houben A."/>
            <person name="Marques A."/>
        </authorList>
    </citation>
    <scope>NUCLEOTIDE SEQUENCE [LARGE SCALE GENOMIC DNA]</scope>
    <source>
        <strain evidence="2">RhyTen1mFocal</strain>
    </source>
</reference>
<evidence type="ECO:0000313" key="3">
    <source>
        <dbReference type="Proteomes" id="UP001210211"/>
    </source>
</evidence>
<accession>A0AAD5Z6H3</accession>
<dbReference type="EMBL" id="JAMRDG010000002">
    <property type="protein sequence ID" value="KAJ3687719.1"/>
    <property type="molecule type" value="Genomic_DNA"/>
</dbReference>
<proteinExistence type="predicted"/>
<keyword evidence="1" id="KW-0812">Transmembrane</keyword>
<evidence type="ECO:0000313" key="2">
    <source>
        <dbReference type="EMBL" id="KAJ3687719.1"/>
    </source>
</evidence>
<feature type="transmembrane region" description="Helical" evidence="1">
    <location>
        <begin position="222"/>
        <end position="239"/>
    </location>
</feature>
<feature type="transmembrane region" description="Helical" evidence="1">
    <location>
        <begin position="152"/>
        <end position="177"/>
    </location>
</feature>
<keyword evidence="1" id="KW-1133">Transmembrane helix</keyword>
<keyword evidence="1" id="KW-0472">Membrane</keyword>
<name>A0AAD5Z6H3_9POAL</name>
<comment type="caution">
    <text evidence="2">The sequence shown here is derived from an EMBL/GenBank/DDBJ whole genome shotgun (WGS) entry which is preliminary data.</text>
</comment>